<evidence type="ECO:0000256" key="3">
    <source>
        <dbReference type="ARBA" id="ARBA00023015"/>
    </source>
</evidence>
<dbReference type="Proteomes" id="UP000231919">
    <property type="component" value="Unassembled WGS sequence"/>
</dbReference>
<dbReference type="InterPro" id="IPR036390">
    <property type="entry name" value="WH_DNA-bd_sf"/>
</dbReference>
<dbReference type="InterPro" id="IPR036388">
    <property type="entry name" value="WH-like_DNA-bd_sf"/>
</dbReference>
<dbReference type="GO" id="GO:0005737">
    <property type="term" value="C:cytoplasm"/>
    <property type="evidence" value="ECO:0007669"/>
    <property type="project" value="UniProtKB-SubCell"/>
</dbReference>
<gene>
    <name evidence="8" type="ORF">CH378_21500</name>
    <name evidence="7" type="ORF">EFP84_10620</name>
</gene>
<evidence type="ECO:0000256" key="4">
    <source>
        <dbReference type="ARBA" id="ARBA00023125"/>
    </source>
</evidence>
<reference evidence="7 10" key="2">
    <citation type="submission" date="2018-11" db="EMBL/GenBank/DDBJ databases">
        <title>Complete genome sequence of Leptospira kmetyi isolate LS 001/16 from soil sample associated with a leptospirosis patient in Kelantan.</title>
        <authorList>
            <person name="Muhammad Yusoff F."/>
            <person name="Muhammad Yusoff S."/>
            <person name="Ahmad M.N."/>
            <person name="Yusof N.Y."/>
            <person name="Aziah I."/>
        </authorList>
    </citation>
    <scope>NUCLEOTIDE SEQUENCE [LARGE SCALE GENOMIC DNA]</scope>
    <source>
        <strain evidence="7 10">LS 001/16</strain>
    </source>
</reference>
<evidence type="ECO:0000256" key="5">
    <source>
        <dbReference type="ARBA" id="ARBA00023163"/>
    </source>
</evidence>
<keyword evidence="3" id="KW-0805">Transcription regulation</keyword>
<evidence type="ECO:0000256" key="2">
    <source>
        <dbReference type="ARBA" id="ARBA00022490"/>
    </source>
</evidence>
<reference evidence="8 9" key="1">
    <citation type="submission" date="2017-07" db="EMBL/GenBank/DDBJ databases">
        <title>Leptospira spp. isolated from tropical soils.</title>
        <authorList>
            <person name="Thibeaux R."/>
            <person name="Iraola G."/>
            <person name="Ferres I."/>
            <person name="Bierque E."/>
            <person name="Girault D."/>
            <person name="Soupe-Gilbert M.-E."/>
            <person name="Picardeau M."/>
            <person name="Goarant C."/>
        </authorList>
    </citation>
    <scope>NUCLEOTIDE SEQUENCE [LARGE SCALE GENOMIC DNA]</scope>
    <source>
        <strain evidence="8 9">JW2-C-B1</strain>
    </source>
</reference>
<dbReference type="InterPro" id="IPR000835">
    <property type="entry name" value="HTH_MarR-typ"/>
</dbReference>
<keyword evidence="4" id="KW-0238">DNA-binding</keyword>
<keyword evidence="5" id="KW-0804">Transcription</keyword>
<dbReference type="FunFam" id="1.10.10.10:FF:000163">
    <property type="entry name" value="MarR family transcriptional regulator"/>
    <property type="match status" value="1"/>
</dbReference>
<accession>A0A2M9XPR3</accession>
<evidence type="ECO:0000256" key="1">
    <source>
        <dbReference type="ARBA" id="ARBA00004496"/>
    </source>
</evidence>
<comment type="subcellular location">
    <subcellularLocation>
        <location evidence="1">Cytoplasm</location>
    </subcellularLocation>
</comment>
<dbReference type="Proteomes" id="UP000276407">
    <property type="component" value="Chromosome 1"/>
</dbReference>
<dbReference type="EMBL" id="NPDP01000071">
    <property type="protein sequence ID" value="PJZ27744.1"/>
    <property type="molecule type" value="Genomic_DNA"/>
</dbReference>
<dbReference type="InterPro" id="IPR039422">
    <property type="entry name" value="MarR/SlyA-like"/>
</dbReference>
<dbReference type="Gene3D" id="1.10.10.10">
    <property type="entry name" value="Winged helix-like DNA-binding domain superfamily/Winged helix DNA-binding domain"/>
    <property type="match status" value="1"/>
</dbReference>
<protein>
    <submittedName>
        <fullName evidence="7">MarR family transcriptional regulator</fullName>
    </submittedName>
</protein>
<dbReference type="AlphaFoldDB" id="A0A2M9XPR3"/>
<dbReference type="SMART" id="SM00347">
    <property type="entry name" value="HTH_MARR"/>
    <property type="match status" value="1"/>
</dbReference>
<evidence type="ECO:0000313" key="10">
    <source>
        <dbReference type="Proteomes" id="UP000276407"/>
    </source>
</evidence>
<dbReference type="PANTHER" id="PTHR33164:SF5">
    <property type="entry name" value="ORGANIC HYDROPEROXIDE RESISTANCE TRANSCRIPTIONAL REGULATOR"/>
    <property type="match status" value="1"/>
</dbReference>
<evidence type="ECO:0000259" key="6">
    <source>
        <dbReference type="PROSITE" id="PS50995"/>
    </source>
</evidence>
<dbReference type="GO" id="GO:0003700">
    <property type="term" value="F:DNA-binding transcription factor activity"/>
    <property type="evidence" value="ECO:0007669"/>
    <property type="project" value="InterPro"/>
</dbReference>
<feature type="domain" description="HTH marR-type" evidence="6">
    <location>
        <begin position="16"/>
        <end position="146"/>
    </location>
</feature>
<keyword evidence="2" id="KW-0963">Cytoplasm</keyword>
<evidence type="ECO:0000313" key="7">
    <source>
        <dbReference type="EMBL" id="AYV57495.1"/>
    </source>
</evidence>
<dbReference type="OrthoDB" id="9806864at2"/>
<organism evidence="7 10">
    <name type="scientific">Leptospira kmetyi</name>
    <dbReference type="NCBI Taxonomy" id="408139"/>
    <lineage>
        <taxon>Bacteria</taxon>
        <taxon>Pseudomonadati</taxon>
        <taxon>Spirochaetota</taxon>
        <taxon>Spirochaetia</taxon>
        <taxon>Leptospirales</taxon>
        <taxon>Leptospiraceae</taxon>
        <taxon>Leptospira</taxon>
    </lineage>
</organism>
<proteinExistence type="predicted"/>
<dbReference type="GO" id="GO:0003677">
    <property type="term" value="F:DNA binding"/>
    <property type="evidence" value="ECO:0007669"/>
    <property type="project" value="UniProtKB-KW"/>
</dbReference>
<dbReference type="KEGG" id="lkm:EFP84_10620"/>
<dbReference type="GO" id="GO:0006950">
    <property type="term" value="P:response to stress"/>
    <property type="evidence" value="ECO:0007669"/>
    <property type="project" value="TreeGrafter"/>
</dbReference>
<dbReference type="SUPFAM" id="SSF46785">
    <property type="entry name" value="Winged helix' DNA-binding domain"/>
    <property type="match status" value="1"/>
</dbReference>
<name>A0A2M9XPR3_9LEPT</name>
<dbReference type="Pfam" id="PF22381">
    <property type="entry name" value="Staph_reg_Sar_Rot"/>
    <property type="match status" value="1"/>
</dbReference>
<evidence type="ECO:0000313" key="9">
    <source>
        <dbReference type="Proteomes" id="UP000231919"/>
    </source>
</evidence>
<evidence type="ECO:0000313" key="8">
    <source>
        <dbReference type="EMBL" id="PJZ27744.1"/>
    </source>
</evidence>
<keyword evidence="9" id="KW-1185">Reference proteome</keyword>
<dbReference type="PANTHER" id="PTHR33164">
    <property type="entry name" value="TRANSCRIPTIONAL REGULATOR, MARR FAMILY"/>
    <property type="match status" value="1"/>
</dbReference>
<dbReference type="EMBL" id="CP033614">
    <property type="protein sequence ID" value="AYV57495.1"/>
    <property type="molecule type" value="Genomic_DNA"/>
</dbReference>
<dbReference type="InterPro" id="IPR055166">
    <property type="entry name" value="Transc_reg_Sar_Rot_HTH"/>
</dbReference>
<sequence length="154" mass="17611">MGRNLIMTTAKDLYLENQICFPLYACSRAVTALYRPILDELGLTYPQYLVLLVLWQEDGCSVKEIGKKLYLDSGTLTPLLKRLEDSELVIRKRSEEDERSVQIFLSGKGKKLKDKALCVPTRLLENFDVDKKSLNDLKNDLDRLLSLLSEKAEV</sequence>
<dbReference type="PROSITE" id="PS50995">
    <property type="entry name" value="HTH_MARR_2"/>
    <property type="match status" value="1"/>
</dbReference>